<protein>
    <submittedName>
        <fullName evidence="2">Uncharacterized protein</fullName>
    </submittedName>
</protein>
<sequence>MCKRVGFMYSYGAMCQCTVVSVMLLLRCWALYGGRRVLWFLFGGLIGAVVSGVIVVKFLLDRALFLNNPFPSIFSGCIVALPDYVWILYITPLIYELSLFVFTIWRIHILTKDCGTTPLMQTLAHNGITYFATLLVLMILACIGGTIQAVKIAANASGILTAMSSAVSSHMILSLHGISHEQKPHDPMKLESATCGDTDEGIMPQFAVPMETFISTGISHNQC</sequence>
<dbReference type="EMBL" id="CAJMWT010000921">
    <property type="protein sequence ID" value="CAE6363539.1"/>
    <property type="molecule type" value="Genomic_DNA"/>
</dbReference>
<feature type="transmembrane region" description="Helical" evidence="1">
    <location>
        <begin position="38"/>
        <end position="60"/>
    </location>
</feature>
<keyword evidence="1" id="KW-0812">Transmembrane</keyword>
<dbReference type="Proteomes" id="UP000663843">
    <property type="component" value="Unassembled WGS sequence"/>
</dbReference>
<dbReference type="AlphaFoldDB" id="A0A8H2WF15"/>
<gene>
    <name evidence="2" type="ORF">RDB_LOCUS13862</name>
</gene>
<proteinExistence type="predicted"/>
<accession>A0A8H2WF15</accession>
<feature type="transmembrane region" description="Helical" evidence="1">
    <location>
        <begin position="84"/>
        <end position="107"/>
    </location>
</feature>
<comment type="caution">
    <text evidence="2">The sequence shown here is derived from an EMBL/GenBank/DDBJ whole genome shotgun (WGS) entry which is preliminary data.</text>
</comment>
<evidence type="ECO:0000313" key="3">
    <source>
        <dbReference type="Proteomes" id="UP000663843"/>
    </source>
</evidence>
<reference evidence="2" key="1">
    <citation type="submission" date="2021-01" db="EMBL/GenBank/DDBJ databases">
        <authorList>
            <person name="Kaushik A."/>
        </authorList>
    </citation>
    <scope>NUCLEOTIDE SEQUENCE</scope>
    <source>
        <strain evidence="2">AG2-2IIIB</strain>
    </source>
</reference>
<feature type="transmembrane region" description="Helical" evidence="1">
    <location>
        <begin position="6"/>
        <end position="26"/>
    </location>
</feature>
<organism evidence="2 3">
    <name type="scientific">Rhizoctonia solani</name>
    <dbReference type="NCBI Taxonomy" id="456999"/>
    <lineage>
        <taxon>Eukaryota</taxon>
        <taxon>Fungi</taxon>
        <taxon>Dikarya</taxon>
        <taxon>Basidiomycota</taxon>
        <taxon>Agaricomycotina</taxon>
        <taxon>Agaricomycetes</taxon>
        <taxon>Cantharellales</taxon>
        <taxon>Ceratobasidiaceae</taxon>
        <taxon>Rhizoctonia</taxon>
    </lineage>
</organism>
<feature type="transmembrane region" description="Helical" evidence="1">
    <location>
        <begin position="128"/>
        <end position="150"/>
    </location>
</feature>
<keyword evidence="1" id="KW-0472">Membrane</keyword>
<keyword evidence="1" id="KW-1133">Transmembrane helix</keyword>
<evidence type="ECO:0000313" key="2">
    <source>
        <dbReference type="EMBL" id="CAE6363539.1"/>
    </source>
</evidence>
<evidence type="ECO:0000256" key="1">
    <source>
        <dbReference type="SAM" id="Phobius"/>
    </source>
</evidence>
<name>A0A8H2WF15_9AGAM</name>